<dbReference type="OrthoDB" id="5148887at2"/>
<name>A0A4Q7M6E6_9MICO</name>
<dbReference type="EMBL" id="SGWX01000001">
    <property type="protein sequence ID" value="RZS62212.1"/>
    <property type="molecule type" value="Genomic_DNA"/>
</dbReference>
<gene>
    <name evidence="1" type="ORF">EV386_2533</name>
</gene>
<reference evidence="1 2" key="1">
    <citation type="submission" date="2019-02" db="EMBL/GenBank/DDBJ databases">
        <title>Sequencing the genomes of 1000 actinobacteria strains.</title>
        <authorList>
            <person name="Klenk H.-P."/>
        </authorList>
    </citation>
    <scope>NUCLEOTIDE SEQUENCE [LARGE SCALE GENOMIC DNA]</scope>
    <source>
        <strain evidence="1 2">DSM 16932</strain>
    </source>
</reference>
<protein>
    <submittedName>
        <fullName evidence="1">Uncharacterized protein</fullName>
    </submittedName>
</protein>
<accession>A0A4Q7M6E6</accession>
<evidence type="ECO:0000313" key="1">
    <source>
        <dbReference type="EMBL" id="RZS62212.1"/>
    </source>
</evidence>
<evidence type="ECO:0000313" key="2">
    <source>
        <dbReference type="Proteomes" id="UP000293852"/>
    </source>
</evidence>
<proteinExistence type="predicted"/>
<organism evidence="1 2">
    <name type="scientific">Xylanimonas ulmi</name>
    <dbReference type="NCBI Taxonomy" id="228973"/>
    <lineage>
        <taxon>Bacteria</taxon>
        <taxon>Bacillati</taxon>
        <taxon>Actinomycetota</taxon>
        <taxon>Actinomycetes</taxon>
        <taxon>Micrococcales</taxon>
        <taxon>Promicromonosporaceae</taxon>
        <taxon>Xylanimonas</taxon>
    </lineage>
</organism>
<keyword evidence="2" id="KW-1185">Reference proteome</keyword>
<dbReference type="Proteomes" id="UP000293852">
    <property type="component" value="Unassembled WGS sequence"/>
</dbReference>
<sequence>MAAEYELRLREMTLPSGEITLADVAAIAARLQDLSTRVSRWVADIDGAGRGPRVVEDAAALRLSGVKSGSTVLAITHGVHDRLDFDTPFEEQVSNQFWDIVAALGTDAPPADSPDPVRESAVGLLDALQRAAPLVQITRGDGARVEFRPAECDRSIWRVPTRTTASEETTIVGRLEMVDLRASRLRIADDVGNRVTLEHVVEAEAVSREMVGQRTSATGLPTRDKSGRIVSIEAPSLQLVPVPTEWLPAYAATWELPSDERGPDPEGGAHFDDNEWESFLTAVKEA</sequence>
<dbReference type="RefSeq" id="WP_130415486.1">
    <property type="nucleotide sequence ID" value="NZ_SGWX01000001.1"/>
</dbReference>
<dbReference type="AlphaFoldDB" id="A0A4Q7M6E6"/>
<comment type="caution">
    <text evidence="1">The sequence shown here is derived from an EMBL/GenBank/DDBJ whole genome shotgun (WGS) entry which is preliminary data.</text>
</comment>